<keyword evidence="4 6" id="KW-0413">Isomerase</keyword>
<comment type="similarity">
    <text evidence="2 6">Belongs to the pseudouridine synthase RsuA family.</text>
</comment>
<dbReference type="EMBL" id="NOXS01000035">
    <property type="protein sequence ID" value="OYQ16645.1"/>
    <property type="molecule type" value="Genomic_DNA"/>
</dbReference>
<feature type="compositionally biased region" description="Basic and acidic residues" evidence="7">
    <location>
        <begin position="269"/>
        <end position="278"/>
    </location>
</feature>
<dbReference type="PANTHER" id="PTHR47683">
    <property type="entry name" value="PSEUDOURIDINE SYNTHASE FAMILY PROTEIN-RELATED"/>
    <property type="match status" value="1"/>
</dbReference>
<evidence type="ECO:0000259" key="8">
    <source>
        <dbReference type="SMART" id="SM00363"/>
    </source>
</evidence>
<evidence type="ECO:0000256" key="1">
    <source>
        <dbReference type="ARBA" id="ARBA00000073"/>
    </source>
</evidence>
<dbReference type="PROSITE" id="PS01149">
    <property type="entry name" value="PSI_RSU"/>
    <property type="match status" value="1"/>
</dbReference>
<dbReference type="InterPro" id="IPR020103">
    <property type="entry name" value="PsdUridine_synth_cat_dom_sf"/>
</dbReference>
<name>A0A255XJM7_9PROT</name>
<dbReference type="Gene3D" id="3.30.70.580">
    <property type="entry name" value="Pseudouridine synthase I, catalytic domain, N-terminal subdomain"/>
    <property type="match status" value="1"/>
</dbReference>
<evidence type="ECO:0000313" key="9">
    <source>
        <dbReference type="EMBL" id="OYQ16645.1"/>
    </source>
</evidence>
<dbReference type="Gene3D" id="3.30.70.1560">
    <property type="entry name" value="Alpha-L RNA-binding motif"/>
    <property type="match status" value="1"/>
</dbReference>
<gene>
    <name evidence="9" type="ORF">CHR90_16770</name>
</gene>
<dbReference type="InterPro" id="IPR042092">
    <property type="entry name" value="PsdUridine_s_RsuA/RluB/E/F_cat"/>
</dbReference>
<evidence type="ECO:0000256" key="7">
    <source>
        <dbReference type="SAM" id="MobiDB-lite"/>
    </source>
</evidence>
<dbReference type="InterPro" id="IPR050343">
    <property type="entry name" value="RsuA_PseudoU_synthase"/>
</dbReference>
<dbReference type="GO" id="GO:0120159">
    <property type="term" value="F:rRNA pseudouridine synthase activity"/>
    <property type="evidence" value="ECO:0007669"/>
    <property type="project" value="UniProtKB-ARBA"/>
</dbReference>
<dbReference type="Pfam" id="PF01479">
    <property type="entry name" value="S4"/>
    <property type="match status" value="1"/>
</dbReference>
<keyword evidence="3 5" id="KW-0694">RNA-binding</keyword>
<dbReference type="PROSITE" id="PS50889">
    <property type="entry name" value="S4"/>
    <property type="match status" value="1"/>
</dbReference>
<dbReference type="InterPro" id="IPR000748">
    <property type="entry name" value="PsdUridine_synth_RsuA/RluB/E/F"/>
</dbReference>
<proteinExistence type="inferred from homology"/>
<dbReference type="InterPro" id="IPR020094">
    <property type="entry name" value="TruA/RsuA/RluB/E/F_N"/>
</dbReference>
<dbReference type="SMART" id="SM00363">
    <property type="entry name" value="S4"/>
    <property type="match status" value="1"/>
</dbReference>
<keyword evidence="10" id="KW-1185">Reference proteome</keyword>
<dbReference type="GO" id="GO:0003723">
    <property type="term" value="F:RNA binding"/>
    <property type="evidence" value="ECO:0007669"/>
    <property type="project" value="UniProtKB-KW"/>
</dbReference>
<dbReference type="OrthoDB" id="9807213at2"/>
<dbReference type="SUPFAM" id="SSF55120">
    <property type="entry name" value="Pseudouridine synthase"/>
    <property type="match status" value="1"/>
</dbReference>
<dbReference type="InterPro" id="IPR018496">
    <property type="entry name" value="PsdUridine_synth_RsuA/RluB_CS"/>
</dbReference>
<evidence type="ECO:0000256" key="5">
    <source>
        <dbReference type="PROSITE-ProRule" id="PRU00182"/>
    </source>
</evidence>
<feature type="compositionally biased region" description="Basic and acidic residues" evidence="7">
    <location>
        <begin position="236"/>
        <end position="248"/>
    </location>
</feature>
<evidence type="ECO:0000313" key="10">
    <source>
        <dbReference type="Proteomes" id="UP000216361"/>
    </source>
</evidence>
<dbReference type="PANTHER" id="PTHR47683:SF3">
    <property type="entry name" value="RIBOSOMAL LARGE SUBUNIT PSEUDOURIDINE SYNTHASE B"/>
    <property type="match status" value="1"/>
</dbReference>
<dbReference type="GO" id="GO:0000455">
    <property type="term" value="P:enzyme-directed rRNA pseudouridine synthesis"/>
    <property type="evidence" value="ECO:0007669"/>
    <property type="project" value="UniProtKB-ARBA"/>
</dbReference>
<dbReference type="InterPro" id="IPR036986">
    <property type="entry name" value="S4_RNA-bd_sf"/>
</dbReference>
<dbReference type="CDD" id="cd00165">
    <property type="entry name" value="S4"/>
    <property type="match status" value="1"/>
</dbReference>
<feature type="compositionally biased region" description="Low complexity" evidence="7">
    <location>
        <begin position="249"/>
        <end position="258"/>
    </location>
</feature>
<organism evidence="9 10">
    <name type="scientific">Elstera cyanobacteriorum</name>
    <dbReference type="NCBI Taxonomy" id="2022747"/>
    <lineage>
        <taxon>Bacteria</taxon>
        <taxon>Pseudomonadati</taxon>
        <taxon>Pseudomonadota</taxon>
        <taxon>Alphaproteobacteria</taxon>
        <taxon>Rhodospirillales</taxon>
        <taxon>Rhodospirillaceae</taxon>
        <taxon>Elstera</taxon>
    </lineage>
</organism>
<evidence type="ECO:0000256" key="6">
    <source>
        <dbReference type="RuleBase" id="RU003887"/>
    </source>
</evidence>
<evidence type="ECO:0000256" key="3">
    <source>
        <dbReference type="ARBA" id="ARBA00022884"/>
    </source>
</evidence>
<dbReference type="Proteomes" id="UP000216361">
    <property type="component" value="Unassembled WGS sequence"/>
</dbReference>
<feature type="region of interest" description="Disordered" evidence="7">
    <location>
        <begin position="236"/>
        <end position="332"/>
    </location>
</feature>
<accession>A0A255XJM7</accession>
<sequence length="332" mass="36112">MSETEKDGERIAKRIARAGICSRRDAEKLIEDGRVSVNGKVLTTPAHLVVPGDKISVDGTLLPEKEPTRLWRYYKPAGLVTTHRDPQGRPTLFEKLPEDMPRVISVGRLDLTSEGLLLLTNDGELARRLELPATGWIRRYRVRVHGEVDETALAALAQGVTVEGVRYGPIDAVLEKRQGAANAWISVGLTEGKNREIRRVMAHLGYRVTRLIRIAYGPFQLGYLNEGAVEEVPPRVLRDQLGRGDKAPRAPIARRPAAPDAPPAKRPQRRPEAAEKPDGPGMGWEAKKRAVAKAKAATRPGAKPSGSKPSAGRSGGDRPAGGKPGPRRPSGR</sequence>
<dbReference type="EC" id="5.4.99.-" evidence="6"/>
<dbReference type="Pfam" id="PF00849">
    <property type="entry name" value="PseudoU_synth_2"/>
    <property type="match status" value="1"/>
</dbReference>
<dbReference type="SUPFAM" id="SSF55174">
    <property type="entry name" value="Alpha-L RNA-binding motif"/>
    <property type="match status" value="1"/>
</dbReference>
<dbReference type="AlphaFoldDB" id="A0A255XJM7"/>
<feature type="domain" description="RNA-binding S4" evidence="8">
    <location>
        <begin position="9"/>
        <end position="67"/>
    </location>
</feature>
<dbReference type="Gene3D" id="3.10.290.10">
    <property type="entry name" value="RNA-binding S4 domain"/>
    <property type="match status" value="1"/>
</dbReference>
<evidence type="ECO:0000256" key="2">
    <source>
        <dbReference type="ARBA" id="ARBA00008348"/>
    </source>
</evidence>
<dbReference type="FunFam" id="3.10.290.10:FF:000003">
    <property type="entry name" value="Pseudouridine synthase"/>
    <property type="match status" value="1"/>
</dbReference>
<evidence type="ECO:0000256" key="4">
    <source>
        <dbReference type="ARBA" id="ARBA00023235"/>
    </source>
</evidence>
<dbReference type="InterPro" id="IPR002942">
    <property type="entry name" value="S4_RNA-bd"/>
</dbReference>
<comment type="caution">
    <text evidence="9">The sequence shown here is derived from an EMBL/GenBank/DDBJ whole genome shotgun (WGS) entry which is preliminary data.</text>
</comment>
<dbReference type="InterPro" id="IPR006145">
    <property type="entry name" value="PsdUridine_synth_RsuA/RluA"/>
</dbReference>
<reference evidence="9 10" key="1">
    <citation type="submission" date="2017-07" db="EMBL/GenBank/DDBJ databases">
        <title>Elstera cyanobacteriorum sp. nov., a novel bacterium isolated from cyanobacterial aggregates in a eutrophic lake.</title>
        <authorList>
            <person name="Cai H."/>
        </authorList>
    </citation>
    <scope>NUCLEOTIDE SEQUENCE [LARGE SCALE GENOMIC DNA]</scope>
    <source>
        <strain evidence="9 10">TH019</strain>
    </source>
</reference>
<dbReference type="RefSeq" id="WP_094410282.1">
    <property type="nucleotide sequence ID" value="NZ_BMJZ01000003.1"/>
</dbReference>
<comment type="catalytic activity">
    <reaction evidence="1">
        <text>a uridine in RNA = a pseudouridine in RNA</text>
        <dbReference type="Rhea" id="RHEA:48348"/>
        <dbReference type="Rhea" id="RHEA-COMP:12068"/>
        <dbReference type="Rhea" id="RHEA-COMP:12069"/>
        <dbReference type="ChEBI" id="CHEBI:65314"/>
        <dbReference type="ChEBI" id="CHEBI:65315"/>
    </reaction>
</comment>
<protein>
    <recommendedName>
        <fullName evidence="6">Pseudouridine synthase</fullName>
        <ecNumber evidence="6">5.4.99.-</ecNumber>
    </recommendedName>
</protein>
<feature type="compositionally biased region" description="Low complexity" evidence="7">
    <location>
        <begin position="293"/>
        <end position="304"/>
    </location>
</feature>
<dbReference type="NCBIfam" id="TIGR00093">
    <property type="entry name" value="pseudouridine synthase"/>
    <property type="match status" value="1"/>
</dbReference>